<keyword evidence="2" id="KW-1133">Transmembrane helix</keyword>
<name>A0A2T7A7K5_TUBBO</name>
<evidence type="ECO:0000256" key="3">
    <source>
        <dbReference type="SAM" id="SignalP"/>
    </source>
</evidence>
<proteinExistence type="predicted"/>
<feature type="signal peptide" evidence="3">
    <location>
        <begin position="1"/>
        <end position="23"/>
    </location>
</feature>
<evidence type="ECO:0000313" key="4">
    <source>
        <dbReference type="EMBL" id="PUU83713.1"/>
    </source>
</evidence>
<dbReference type="Proteomes" id="UP000244722">
    <property type="component" value="Unassembled WGS sequence"/>
</dbReference>
<evidence type="ECO:0008006" key="6">
    <source>
        <dbReference type="Google" id="ProtNLM"/>
    </source>
</evidence>
<keyword evidence="5" id="KW-1185">Reference proteome</keyword>
<feature type="transmembrane region" description="Helical" evidence="2">
    <location>
        <begin position="72"/>
        <end position="94"/>
    </location>
</feature>
<dbReference type="OrthoDB" id="10452615at2759"/>
<evidence type="ECO:0000256" key="2">
    <source>
        <dbReference type="SAM" id="Phobius"/>
    </source>
</evidence>
<keyword evidence="2" id="KW-0812">Transmembrane</keyword>
<feature type="chain" id="PRO_5015617723" description="Mid2 domain-containing protein" evidence="3">
    <location>
        <begin position="24"/>
        <end position="135"/>
    </location>
</feature>
<keyword evidence="3" id="KW-0732">Signal</keyword>
<feature type="compositionally biased region" description="Polar residues" evidence="1">
    <location>
        <begin position="47"/>
        <end position="65"/>
    </location>
</feature>
<organism evidence="4 5">
    <name type="scientific">Tuber borchii</name>
    <name type="common">White truffle</name>
    <dbReference type="NCBI Taxonomy" id="42251"/>
    <lineage>
        <taxon>Eukaryota</taxon>
        <taxon>Fungi</taxon>
        <taxon>Dikarya</taxon>
        <taxon>Ascomycota</taxon>
        <taxon>Pezizomycotina</taxon>
        <taxon>Pezizomycetes</taxon>
        <taxon>Pezizales</taxon>
        <taxon>Tuberaceae</taxon>
        <taxon>Tuber</taxon>
    </lineage>
</organism>
<gene>
    <name evidence="4" type="ORF">B9Z19DRAFT_1098535</name>
</gene>
<comment type="caution">
    <text evidence="4">The sequence shown here is derived from an EMBL/GenBank/DDBJ whole genome shotgun (WGS) entry which is preliminary data.</text>
</comment>
<accession>A0A2T7A7K5</accession>
<protein>
    <recommendedName>
        <fullName evidence="6">Mid2 domain-containing protein</fullName>
    </recommendedName>
</protein>
<evidence type="ECO:0000256" key="1">
    <source>
        <dbReference type="SAM" id="MobiDB-lite"/>
    </source>
</evidence>
<dbReference type="EMBL" id="NESQ01000008">
    <property type="protein sequence ID" value="PUU83713.1"/>
    <property type="molecule type" value="Genomic_DNA"/>
</dbReference>
<dbReference type="AlphaFoldDB" id="A0A2T7A7K5"/>
<evidence type="ECO:0000313" key="5">
    <source>
        <dbReference type="Proteomes" id="UP000244722"/>
    </source>
</evidence>
<sequence>MFSTSISSVLFTLLIILQTLATALVLPTSTTIASTDAQLETREDPDSTTVATPVSHSGSNTTTSNKVTPAQIAGVVIGALCTIALALIFWYCFVQHRRRKQELRDMQEKAAAIENTKRADPSYEYARSIDARSGA</sequence>
<reference evidence="4 5" key="1">
    <citation type="submission" date="2017-04" db="EMBL/GenBank/DDBJ databases">
        <title>Draft genome sequence of Tuber borchii Vittad., a whitish edible truffle.</title>
        <authorList>
            <consortium name="DOE Joint Genome Institute"/>
            <person name="Murat C."/>
            <person name="Kuo A."/>
            <person name="Barry K.W."/>
            <person name="Clum A."/>
            <person name="Dockter R.B."/>
            <person name="Fauchery L."/>
            <person name="Iotti M."/>
            <person name="Kohler A."/>
            <person name="Labutti K."/>
            <person name="Lindquist E.A."/>
            <person name="Lipzen A."/>
            <person name="Ohm R.A."/>
            <person name="Wang M."/>
            <person name="Grigoriev I.V."/>
            <person name="Zambonelli A."/>
            <person name="Martin F.M."/>
        </authorList>
    </citation>
    <scope>NUCLEOTIDE SEQUENCE [LARGE SCALE GENOMIC DNA]</scope>
    <source>
        <strain evidence="4 5">Tbo3840</strain>
    </source>
</reference>
<feature type="region of interest" description="Disordered" evidence="1">
    <location>
        <begin position="36"/>
        <end position="65"/>
    </location>
</feature>
<keyword evidence="2" id="KW-0472">Membrane</keyword>